<dbReference type="Proteomes" id="UP001139068">
    <property type="component" value="Unassembled WGS sequence"/>
</dbReference>
<reference evidence="10" key="1">
    <citation type="journal article" date="2022" name="ISME J.">
        <title>Identification of active gaseous-alkane degraders at natural gas seeps.</title>
        <authorList>
            <person name="Farhan Ul Haque M."/>
            <person name="Hernandez M."/>
            <person name="Crombie A.T."/>
            <person name="Murrell J.C."/>
        </authorList>
    </citation>
    <scope>NUCLEOTIDE SEQUENCE</scope>
    <source>
        <strain evidence="10">ANDR5</strain>
    </source>
</reference>
<feature type="transmembrane region" description="Helical" evidence="8">
    <location>
        <begin position="448"/>
        <end position="472"/>
    </location>
</feature>
<feature type="transmembrane region" description="Helical" evidence="8">
    <location>
        <begin position="160"/>
        <end position="181"/>
    </location>
</feature>
<evidence type="ECO:0000256" key="7">
    <source>
        <dbReference type="SAM" id="MobiDB-lite"/>
    </source>
</evidence>
<keyword evidence="4 8" id="KW-0812">Transmembrane</keyword>
<evidence type="ECO:0000256" key="1">
    <source>
        <dbReference type="ARBA" id="ARBA00004651"/>
    </source>
</evidence>
<feature type="transmembrane region" description="Helical" evidence="8">
    <location>
        <begin position="134"/>
        <end position="154"/>
    </location>
</feature>
<dbReference type="EMBL" id="JAIVFL010000001">
    <property type="protein sequence ID" value="MCI4676649.1"/>
    <property type="molecule type" value="Genomic_DNA"/>
</dbReference>
<dbReference type="Pfam" id="PF08817">
    <property type="entry name" value="YukD"/>
    <property type="match status" value="1"/>
</dbReference>
<dbReference type="Pfam" id="PF19053">
    <property type="entry name" value="EccD"/>
    <property type="match status" value="1"/>
</dbReference>
<feature type="transmembrane region" description="Helical" evidence="8">
    <location>
        <begin position="330"/>
        <end position="348"/>
    </location>
</feature>
<name>A0ABS9YZJ2_9MYCO</name>
<keyword evidence="11" id="KW-1185">Reference proteome</keyword>
<dbReference type="InterPro" id="IPR024962">
    <property type="entry name" value="YukD-like"/>
</dbReference>
<protein>
    <submittedName>
        <fullName evidence="10">Type VII secretion integral membrane protein EccD</fullName>
    </submittedName>
</protein>
<evidence type="ECO:0000256" key="4">
    <source>
        <dbReference type="ARBA" id="ARBA00022692"/>
    </source>
</evidence>
<dbReference type="RefSeq" id="WP_243072818.1">
    <property type="nucleotide sequence ID" value="NZ_JAIVFL010000001.1"/>
</dbReference>
<organism evidence="10 11">
    <name type="scientific">Candidatus Mycolicibacterium alkanivorans</name>
    <dbReference type="NCBI Taxonomy" id="2954114"/>
    <lineage>
        <taxon>Bacteria</taxon>
        <taxon>Bacillati</taxon>
        <taxon>Actinomycetota</taxon>
        <taxon>Actinomycetes</taxon>
        <taxon>Mycobacteriales</taxon>
        <taxon>Mycobacteriaceae</taxon>
        <taxon>Mycolicibacterium</taxon>
    </lineage>
</organism>
<gene>
    <name evidence="10" type="primary">eccD</name>
    <name evidence="10" type="ORF">K9U37_17865</name>
</gene>
<evidence type="ECO:0000313" key="10">
    <source>
        <dbReference type="EMBL" id="MCI4676649.1"/>
    </source>
</evidence>
<dbReference type="Gene3D" id="3.10.20.90">
    <property type="entry name" value="Phosphatidylinositol 3-kinase Catalytic Subunit, Chain A, domain 1"/>
    <property type="match status" value="1"/>
</dbReference>
<keyword evidence="3" id="KW-1003">Cell membrane</keyword>
<feature type="domain" description="EccD-like transmembrane" evidence="9">
    <location>
        <begin position="136"/>
        <end position="471"/>
    </location>
</feature>
<feature type="transmembrane region" description="Helical" evidence="8">
    <location>
        <begin position="383"/>
        <end position="400"/>
    </location>
</feature>
<evidence type="ECO:0000259" key="9">
    <source>
        <dbReference type="Pfam" id="PF19053"/>
    </source>
</evidence>
<comment type="similarity">
    <text evidence="2">Belongs to the EccD/Snm4 family.</text>
</comment>
<evidence type="ECO:0000313" key="11">
    <source>
        <dbReference type="Proteomes" id="UP001139068"/>
    </source>
</evidence>
<evidence type="ECO:0000256" key="2">
    <source>
        <dbReference type="ARBA" id="ARBA00006162"/>
    </source>
</evidence>
<evidence type="ECO:0000256" key="8">
    <source>
        <dbReference type="SAM" id="Phobius"/>
    </source>
</evidence>
<feature type="region of interest" description="Disordered" evidence="7">
    <location>
        <begin position="53"/>
        <end position="78"/>
    </location>
</feature>
<evidence type="ECO:0000256" key="5">
    <source>
        <dbReference type="ARBA" id="ARBA00022989"/>
    </source>
</evidence>
<keyword evidence="6 8" id="KW-0472">Membrane</keyword>
<feature type="transmembrane region" description="Helical" evidence="8">
    <location>
        <begin position="354"/>
        <end position="371"/>
    </location>
</feature>
<keyword evidence="5 8" id="KW-1133">Transmembrane helix</keyword>
<feature type="transmembrane region" description="Helical" evidence="8">
    <location>
        <begin position="214"/>
        <end position="234"/>
    </location>
</feature>
<dbReference type="NCBIfam" id="TIGR03920">
    <property type="entry name" value="T7SS_EccD"/>
    <property type="match status" value="1"/>
</dbReference>
<accession>A0ABS9YZJ2</accession>
<dbReference type="InterPro" id="IPR006707">
    <property type="entry name" value="T7SS_EccD"/>
</dbReference>
<sequence length="474" mass="48291">MTDITGTAVGAPVLPIVRVAILADGRVADMALPAELPVREILPAVRRLLPPADAEERSAADATPRRLTLAPVGGPPFSPDASLDTVGVVDGDLLVLQPVPSGPPAPGIVEDIADAAAIFSRSRMRPWGIANVRAFARAAVLTLVLSATGCAAAHRVVTGSATSLFVLSGIAALAVIGPLVLRGRASAAGVDVSIVALVPVAGVFAFAVPGGFGPAQVMLAAAGVTAWSTICTILAERGGGFFTATTVVGAAVLAAAAVAEVWHLPVFTLGCGLLVAALLVTVQAAQLSALLARLPLPVIPAPGDPLPSAPAMRVLADLPRRVQVSEAHQTGFIAGAVILSALGSLAIAGRPESPGTWGWYTVVATSVAAVLRARVWDTAACKTWLLAQPVLVSVCLLLLFTATERYLAALSVLTVLTVLTTGFVIVAANPHLAAPGTYSLPMRRMVGFLASAIDASLIPVLAYLMGLFAWVLDR</sequence>
<proteinExistence type="inferred from homology"/>
<feature type="transmembrane region" description="Helical" evidence="8">
    <location>
        <begin position="265"/>
        <end position="285"/>
    </location>
</feature>
<feature type="transmembrane region" description="Helical" evidence="8">
    <location>
        <begin position="406"/>
        <end position="428"/>
    </location>
</feature>
<comment type="caution">
    <text evidence="10">The sequence shown here is derived from an EMBL/GenBank/DDBJ whole genome shotgun (WGS) entry which is preliminary data.</text>
</comment>
<comment type="subcellular location">
    <subcellularLocation>
        <location evidence="1">Cell membrane</location>
        <topology evidence="1">Multi-pass membrane protein</topology>
    </subcellularLocation>
</comment>
<dbReference type="InterPro" id="IPR044049">
    <property type="entry name" value="EccD_transm"/>
</dbReference>
<feature type="transmembrane region" description="Helical" evidence="8">
    <location>
        <begin position="188"/>
        <end position="208"/>
    </location>
</feature>
<evidence type="ECO:0000256" key="6">
    <source>
        <dbReference type="ARBA" id="ARBA00023136"/>
    </source>
</evidence>
<feature type="transmembrane region" description="Helical" evidence="8">
    <location>
        <begin position="241"/>
        <end position="259"/>
    </location>
</feature>
<dbReference type="PIRSF" id="PIRSF017804">
    <property type="entry name" value="Secretion_EccD1"/>
    <property type="match status" value="1"/>
</dbReference>
<evidence type="ECO:0000256" key="3">
    <source>
        <dbReference type="ARBA" id="ARBA00022475"/>
    </source>
</evidence>